<reference evidence="3" key="1">
    <citation type="journal article" date="2022" name="Int. J. Syst. Evol. Microbiol.">
        <title>Anaeromyxobacter oryzae sp. nov., Anaeromyxobacter diazotrophicus sp. nov. and Anaeromyxobacter paludicola sp. nov., isolated from paddy soils.</title>
        <authorList>
            <person name="Itoh H."/>
            <person name="Xu Z."/>
            <person name="Mise K."/>
            <person name="Masuda Y."/>
            <person name="Ushijima N."/>
            <person name="Hayakawa C."/>
            <person name="Shiratori Y."/>
            <person name="Senoo K."/>
        </authorList>
    </citation>
    <scope>NUCLEOTIDE SEQUENCE [LARGE SCALE GENOMIC DNA]</scope>
    <source>
        <strain evidence="3">Red232</strain>
    </source>
</reference>
<keyword evidence="3" id="KW-1185">Reference proteome</keyword>
<dbReference type="EMBL" id="AP025591">
    <property type="protein sequence ID" value="BDG02830.1"/>
    <property type="molecule type" value="Genomic_DNA"/>
</dbReference>
<proteinExistence type="predicted"/>
<feature type="domain" description="HNH nuclease" evidence="1">
    <location>
        <begin position="277"/>
        <end position="326"/>
    </location>
</feature>
<dbReference type="InterPro" id="IPR003615">
    <property type="entry name" value="HNH_nuc"/>
</dbReference>
<dbReference type="Proteomes" id="UP001162891">
    <property type="component" value="Chromosome"/>
</dbReference>
<protein>
    <recommendedName>
        <fullName evidence="1">HNH nuclease domain-containing protein</fullName>
    </recommendedName>
</protein>
<name>A0ABN6MRE9_9BACT</name>
<dbReference type="RefSeq" id="WP_248360515.1">
    <property type="nucleotide sequence ID" value="NZ_AP025591.1"/>
</dbReference>
<gene>
    <name evidence="2" type="ORF">AMOR_18260</name>
</gene>
<dbReference type="Pfam" id="PF13391">
    <property type="entry name" value="HNH_2"/>
    <property type="match status" value="1"/>
</dbReference>
<evidence type="ECO:0000313" key="2">
    <source>
        <dbReference type="EMBL" id="BDG02830.1"/>
    </source>
</evidence>
<accession>A0ABN6MRE9</accession>
<evidence type="ECO:0000313" key="3">
    <source>
        <dbReference type="Proteomes" id="UP001162891"/>
    </source>
</evidence>
<organism evidence="2 3">
    <name type="scientific">Anaeromyxobacter oryzae</name>
    <dbReference type="NCBI Taxonomy" id="2918170"/>
    <lineage>
        <taxon>Bacteria</taxon>
        <taxon>Pseudomonadati</taxon>
        <taxon>Myxococcota</taxon>
        <taxon>Myxococcia</taxon>
        <taxon>Myxococcales</taxon>
        <taxon>Cystobacterineae</taxon>
        <taxon>Anaeromyxobacteraceae</taxon>
        <taxon>Anaeromyxobacter</taxon>
    </lineage>
</organism>
<sequence length="383" mass="43340">MFEEVALAVVDFSATPRVLHPTFPSPGSGLRVDNFFEKLAARFRERNRFLYASFRVPPECRWRLPTTGSWYGLPVARGLSGADQDQLRAAAIAYILEQERRHGVLPWPLIREGFTFRGENILVANRPRGIFWPAQLKTGALSIKTSVPRAGRVRRYDDEIGGEAPYFRYAYQGDDPSNRDNTALRACLRSGLRIIYFYGVAESVYRPFICEVIDEDPSARVFHVAPVAAASAAMASERGSAIGSTTIERRYSIGEVRRRLHQDKFREAVLGAYESRCAICRLRHVQLLDAAHIVPDAERLGEAKVPNGLTLCKLHHAAFDSQLLGITPDRVVMLRRDLLVERDGPMLEHGLRAFHRHPLTLPPNRDDWPDGALLEERWKRFAV</sequence>
<evidence type="ECO:0000259" key="1">
    <source>
        <dbReference type="Pfam" id="PF13391"/>
    </source>
</evidence>